<evidence type="ECO:0000313" key="1">
    <source>
        <dbReference type="EMBL" id="KAF0897991.1"/>
    </source>
</evidence>
<gene>
    <name evidence="1" type="ORF">E2562_001679</name>
    <name evidence="2" type="ORF">E2562_037895</name>
</gene>
<sequence length="70" mass="8119">MNEVKDGISMLGDNINKIAEITEERKKERDKVTEAQLEISRNQLKKLKCTLFGNIVKIWLLLSLNVYEVN</sequence>
<dbReference type="PANTHER" id="PTHR44947:SF1">
    <property type="entry name" value="OS11G0303800 PROTEIN"/>
    <property type="match status" value="1"/>
</dbReference>
<dbReference type="PANTHER" id="PTHR44947">
    <property type="entry name" value="OS05G0501001 PROTEIN"/>
    <property type="match status" value="1"/>
</dbReference>
<reference evidence="1 3" key="1">
    <citation type="submission" date="2019-11" db="EMBL/GenBank/DDBJ databases">
        <title>Whole genome sequence of Oryza granulata.</title>
        <authorList>
            <person name="Li W."/>
        </authorList>
    </citation>
    <scope>NUCLEOTIDE SEQUENCE [LARGE SCALE GENOMIC DNA]</scope>
    <source>
        <strain evidence="3">cv. Menghai</strain>
        <tissue evidence="1">Leaf</tissue>
    </source>
</reference>
<organism evidence="1 3">
    <name type="scientific">Oryza meyeriana var. granulata</name>
    <dbReference type="NCBI Taxonomy" id="110450"/>
    <lineage>
        <taxon>Eukaryota</taxon>
        <taxon>Viridiplantae</taxon>
        <taxon>Streptophyta</taxon>
        <taxon>Embryophyta</taxon>
        <taxon>Tracheophyta</taxon>
        <taxon>Spermatophyta</taxon>
        <taxon>Magnoliopsida</taxon>
        <taxon>Liliopsida</taxon>
        <taxon>Poales</taxon>
        <taxon>Poaceae</taxon>
        <taxon>BOP clade</taxon>
        <taxon>Oryzoideae</taxon>
        <taxon>Oryzeae</taxon>
        <taxon>Oryzinae</taxon>
        <taxon>Oryza</taxon>
        <taxon>Oryza meyeriana</taxon>
    </lineage>
</organism>
<dbReference type="EMBL" id="SPHZ02000005">
    <property type="protein sequence ID" value="KAF0920980.1"/>
    <property type="molecule type" value="Genomic_DNA"/>
</dbReference>
<name>A0A6G1CD64_9ORYZ</name>
<dbReference type="AlphaFoldDB" id="A0A6G1CD64"/>
<dbReference type="EMBL" id="SPHZ02000009">
    <property type="protein sequence ID" value="KAF0897991.1"/>
    <property type="molecule type" value="Genomic_DNA"/>
</dbReference>
<dbReference type="Proteomes" id="UP000479710">
    <property type="component" value="Unassembled WGS sequence"/>
</dbReference>
<evidence type="ECO:0000313" key="2">
    <source>
        <dbReference type="EMBL" id="KAF0920980.1"/>
    </source>
</evidence>
<keyword evidence="3" id="KW-1185">Reference proteome</keyword>
<proteinExistence type="predicted"/>
<protein>
    <submittedName>
        <fullName evidence="1">Uncharacterized protein</fullName>
    </submittedName>
</protein>
<evidence type="ECO:0000313" key="3">
    <source>
        <dbReference type="Proteomes" id="UP000479710"/>
    </source>
</evidence>
<accession>A0A6G1CD64</accession>
<dbReference type="OrthoDB" id="687597at2759"/>
<comment type="caution">
    <text evidence="1">The sequence shown here is derived from an EMBL/GenBank/DDBJ whole genome shotgun (WGS) entry which is preliminary data.</text>
</comment>